<dbReference type="PANTHER" id="PTHR43806">
    <property type="entry name" value="PEPTIDASE S8"/>
    <property type="match status" value="1"/>
</dbReference>
<feature type="active site" description="Charge relay system" evidence="5">
    <location>
        <position position="419"/>
    </location>
</feature>
<dbReference type="InterPro" id="IPR022398">
    <property type="entry name" value="Peptidase_S8_His-AS"/>
</dbReference>
<dbReference type="PROSITE" id="PS00137">
    <property type="entry name" value="SUBTILASE_HIS"/>
    <property type="match status" value="1"/>
</dbReference>
<dbReference type="Pfam" id="PF00082">
    <property type="entry name" value="Peptidase_S8"/>
    <property type="match status" value="1"/>
</dbReference>
<dbReference type="SUPFAM" id="SSF52743">
    <property type="entry name" value="Subtilisin-like"/>
    <property type="match status" value="1"/>
</dbReference>
<dbReference type="InterPro" id="IPR023828">
    <property type="entry name" value="Peptidase_S8_Ser-AS"/>
</dbReference>
<dbReference type="EMBL" id="JAGINW010000001">
    <property type="protein sequence ID" value="MBP2330445.1"/>
    <property type="molecule type" value="Genomic_DNA"/>
</dbReference>
<evidence type="ECO:0000313" key="9">
    <source>
        <dbReference type="Proteomes" id="UP001519332"/>
    </source>
</evidence>
<dbReference type="InterPro" id="IPR013783">
    <property type="entry name" value="Ig-like_fold"/>
</dbReference>
<gene>
    <name evidence="8" type="ORF">JOF56_010830</name>
</gene>
<keyword evidence="2 5" id="KW-0645">Protease</keyword>
<dbReference type="GO" id="GO:0008233">
    <property type="term" value="F:peptidase activity"/>
    <property type="evidence" value="ECO:0007669"/>
    <property type="project" value="UniProtKB-KW"/>
</dbReference>
<dbReference type="InterPro" id="IPR050131">
    <property type="entry name" value="Peptidase_S8_subtilisin-like"/>
</dbReference>
<dbReference type="InterPro" id="IPR015500">
    <property type="entry name" value="Peptidase_S8_subtilisin-rel"/>
</dbReference>
<keyword evidence="4 5" id="KW-0720">Serine protease</keyword>
<dbReference type="InterPro" id="IPR000209">
    <property type="entry name" value="Peptidase_S8/S53_dom"/>
</dbReference>
<evidence type="ECO:0000256" key="5">
    <source>
        <dbReference type="PROSITE-ProRule" id="PRU01240"/>
    </source>
</evidence>
<evidence type="ECO:0000259" key="7">
    <source>
        <dbReference type="Pfam" id="PF00082"/>
    </source>
</evidence>
<keyword evidence="9" id="KW-1185">Reference proteome</keyword>
<sequence length="1087" mass="114857">MLTTVSVVLTGMAAPAASAEENSGWKTGTAPAGSEGHWVTLLTGDRVYVEGNQIGITPAAGREHIGFSQYEKDGHQYVVPNDAMRMVSEGQVDRRLFDVTGLVKAGYHDEAVGELPVIVQQSNAAKHLRATAQVSRSLPSIGAEALRVPKNSSAEFWSGLTTGSQVSRRAAEGVTKIWLDGAREVSLDVSVPQIGAPAAWAAGHDGTGVTVAVLDTGIDATHPDLKGKIVEAKNFTEAPDTDDTVGHGTHVASTVAGSGAASGGKFRGVAPGASLLIGKVCPTRNCSDSAILAGMEWAAPRARVINLSLGAPDSPGIDPVEEAVNSLTAQTGALFVVAAGNEGADSNVGSPATADAALAVGAVDKQDNLAPFSNRGPRVDGAIKPDITAPGVGIVAALAAHSGYPPASTPGYTQLNGTSMATPHVAGAAALLAQQHPKWVAGDLKATLMGSAKPNPALNVFAQGAGRVDVARAINTTVQPGPVSLALGSQPWPAEDDVPIVKTVTYRNTGTAAVTLDLSTQVTAPDGKPVPAGMFTANPSRITVPANGSADVTLTTDTRVPSATGVFTGALIATGDQSVRVPLTVTKGHESRTLTIRHINRDGTAASTYETSVVGVDHQIYQVPFNESGTVSVRVRPGRYHIESKIVSPDGSSTLLVQPSFTVAGDSQLELDARKGTSVSVTVPRASARTRLASAGFLRTLPSGYQTSPRIIGDSFAKLFTADLGGEVTPDQGRIISEVRSVWAEPTPDGTFFDSPYEYDLVWFQRGKFLTNFKRAAKPQELATVTDKYYAVSPEKKQGFSHNWGFPPEGGSALSAPIRFTVPGTRTIYVTAADTTWRRRWEQIGPQSQYWTNDITYKPGHRYEAQWQRAVIGPRFGERTYMARTGNTMFFNLPPFGDQAGTTGYSLLDSGRMAFYRDGTKLVEVPTYFYDSQGPVPAATSTYRLEYEVNRRTGFDVGTQISGSWTFKSGEVGTDKPTYMPLAGVSFAPHTDIGNSVPGGLIYPLPVSLQRYPGSASPKVREINIEASFDEGTTWRKVLILPTGRDSWVALMAHPWKGTVSLRASATFADGSAVDYTALRAYKLRSF</sequence>
<evidence type="ECO:0000256" key="2">
    <source>
        <dbReference type="ARBA" id="ARBA00022670"/>
    </source>
</evidence>
<organism evidence="8 9">
    <name type="scientific">Kibdelosporangium banguiense</name>
    <dbReference type="NCBI Taxonomy" id="1365924"/>
    <lineage>
        <taxon>Bacteria</taxon>
        <taxon>Bacillati</taxon>
        <taxon>Actinomycetota</taxon>
        <taxon>Actinomycetes</taxon>
        <taxon>Pseudonocardiales</taxon>
        <taxon>Pseudonocardiaceae</taxon>
        <taxon>Kibdelosporangium</taxon>
    </lineage>
</organism>
<dbReference type="Gene3D" id="3.40.50.200">
    <property type="entry name" value="Peptidase S8/S53 domain"/>
    <property type="match status" value="1"/>
</dbReference>
<evidence type="ECO:0000313" key="8">
    <source>
        <dbReference type="EMBL" id="MBP2330445.1"/>
    </source>
</evidence>
<proteinExistence type="inferred from homology"/>
<dbReference type="GO" id="GO:0006508">
    <property type="term" value="P:proteolysis"/>
    <property type="evidence" value="ECO:0007669"/>
    <property type="project" value="UniProtKB-KW"/>
</dbReference>
<evidence type="ECO:0000256" key="6">
    <source>
        <dbReference type="RuleBase" id="RU003355"/>
    </source>
</evidence>
<feature type="active site" description="Charge relay system" evidence="5">
    <location>
        <position position="215"/>
    </location>
</feature>
<dbReference type="RefSeq" id="WP_209647055.1">
    <property type="nucleotide sequence ID" value="NZ_JAGINW010000001.1"/>
</dbReference>
<comment type="similarity">
    <text evidence="1 5 6">Belongs to the peptidase S8 family.</text>
</comment>
<reference evidence="8 9" key="1">
    <citation type="submission" date="2021-03" db="EMBL/GenBank/DDBJ databases">
        <title>Sequencing the genomes of 1000 actinobacteria strains.</title>
        <authorList>
            <person name="Klenk H.-P."/>
        </authorList>
    </citation>
    <scope>NUCLEOTIDE SEQUENCE [LARGE SCALE GENOMIC DNA]</scope>
    <source>
        <strain evidence="8 9">DSM 46670</strain>
    </source>
</reference>
<name>A0ABS4U1D1_9PSEU</name>
<evidence type="ECO:0000256" key="3">
    <source>
        <dbReference type="ARBA" id="ARBA00022801"/>
    </source>
</evidence>
<dbReference type="PROSITE" id="PS00136">
    <property type="entry name" value="SUBTILASE_ASP"/>
    <property type="match status" value="1"/>
</dbReference>
<feature type="active site" description="Charge relay system" evidence="5">
    <location>
        <position position="247"/>
    </location>
</feature>
<dbReference type="PRINTS" id="PR00723">
    <property type="entry name" value="SUBTILISIN"/>
</dbReference>
<evidence type="ECO:0000256" key="4">
    <source>
        <dbReference type="ARBA" id="ARBA00022825"/>
    </source>
</evidence>
<dbReference type="Gene3D" id="2.60.40.10">
    <property type="entry name" value="Immunoglobulins"/>
    <property type="match status" value="1"/>
</dbReference>
<feature type="domain" description="Peptidase S8/S53" evidence="7">
    <location>
        <begin position="206"/>
        <end position="466"/>
    </location>
</feature>
<keyword evidence="3 5" id="KW-0378">Hydrolase</keyword>
<dbReference type="PANTHER" id="PTHR43806:SF11">
    <property type="entry name" value="CEREVISIN-RELATED"/>
    <property type="match status" value="1"/>
</dbReference>
<evidence type="ECO:0000256" key="1">
    <source>
        <dbReference type="ARBA" id="ARBA00011073"/>
    </source>
</evidence>
<comment type="caution">
    <text evidence="8">The sequence shown here is derived from an EMBL/GenBank/DDBJ whole genome shotgun (WGS) entry which is preliminary data.</text>
</comment>
<accession>A0ABS4U1D1</accession>
<dbReference type="InterPro" id="IPR023827">
    <property type="entry name" value="Peptidase_S8_Asp-AS"/>
</dbReference>
<dbReference type="PROSITE" id="PS51892">
    <property type="entry name" value="SUBTILASE"/>
    <property type="match status" value="1"/>
</dbReference>
<dbReference type="InterPro" id="IPR036852">
    <property type="entry name" value="Peptidase_S8/S53_dom_sf"/>
</dbReference>
<dbReference type="PROSITE" id="PS00138">
    <property type="entry name" value="SUBTILASE_SER"/>
    <property type="match status" value="1"/>
</dbReference>
<dbReference type="Proteomes" id="UP001519332">
    <property type="component" value="Unassembled WGS sequence"/>
</dbReference>
<protein>
    <submittedName>
        <fullName evidence="8">Subtilisin family serine protease</fullName>
    </submittedName>
</protein>